<dbReference type="InterPro" id="IPR016040">
    <property type="entry name" value="NAD(P)-bd_dom"/>
</dbReference>
<feature type="domain" description="NAD(P)-binding" evidence="2">
    <location>
        <begin position="7"/>
        <end position="175"/>
    </location>
</feature>
<feature type="region of interest" description="Disordered" evidence="1">
    <location>
        <begin position="32"/>
        <end position="53"/>
    </location>
</feature>
<dbReference type="PANTHER" id="PTHR43162:SF1">
    <property type="entry name" value="PRESTALK A DIFFERENTIATION PROTEIN A"/>
    <property type="match status" value="1"/>
</dbReference>
<dbReference type="Proteomes" id="UP001501585">
    <property type="component" value="Unassembled WGS sequence"/>
</dbReference>
<protein>
    <submittedName>
        <fullName evidence="3">NAD(P)H-binding protein</fullName>
    </submittedName>
</protein>
<name>A0ABP5F0Q4_9ACTN</name>
<sequence>MKILVTGATGTVGRALVDRLLESGQQVRALTRDARNASHRLPPEAEVSEGNFDDPGSLRAALEGVDRMYLFSDAGTVHNVMTAVKEAGLDRMAVLTSAVDSGEIPDSDARNPVKEQVRESGVDWTFLEPGPFAMNARDWWAYPIREFGVVRWVYPESRLASIHEADVADAAAVALLEDDHVGREYTLSGPEALTQAEQVEVIGRVIGRDLVFQEIGEDEAKTMLARHGVPAVICDWLMTTLASLVGAPAEVDDSVERITGRPGRTFEQWVADHADIFRAPA</sequence>
<dbReference type="InterPro" id="IPR051604">
    <property type="entry name" value="Ergot_Alk_Oxidoreductase"/>
</dbReference>
<keyword evidence="4" id="KW-1185">Reference proteome</keyword>
<dbReference type="Pfam" id="PF13460">
    <property type="entry name" value="NAD_binding_10"/>
    <property type="match status" value="1"/>
</dbReference>
<proteinExistence type="predicted"/>
<comment type="caution">
    <text evidence="3">The sequence shown here is derived from an EMBL/GenBank/DDBJ whole genome shotgun (WGS) entry which is preliminary data.</text>
</comment>
<dbReference type="EMBL" id="BAAAPC010000020">
    <property type="protein sequence ID" value="GAA2009477.1"/>
    <property type="molecule type" value="Genomic_DNA"/>
</dbReference>
<dbReference type="PANTHER" id="PTHR43162">
    <property type="match status" value="1"/>
</dbReference>
<evidence type="ECO:0000313" key="3">
    <source>
        <dbReference type="EMBL" id="GAA2009477.1"/>
    </source>
</evidence>
<dbReference type="SUPFAM" id="SSF51735">
    <property type="entry name" value="NAD(P)-binding Rossmann-fold domains"/>
    <property type="match status" value="1"/>
</dbReference>
<dbReference type="Gene3D" id="3.90.25.10">
    <property type="entry name" value="UDP-galactose 4-epimerase, domain 1"/>
    <property type="match status" value="1"/>
</dbReference>
<dbReference type="InterPro" id="IPR036291">
    <property type="entry name" value="NAD(P)-bd_dom_sf"/>
</dbReference>
<reference evidence="4" key="1">
    <citation type="journal article" date="2019" name="Int. J. Syst. Evol. Microbiol.">
        <title>The Global Catalogue of Microorganisms (GCM) 10K type strain sequencing project: providing services to taxonomists for standard genome sequencing and annotation.</title>
        <authorList>
            <consortium name="The Broad Institute Genomics Platform"/>
            <consortium name="The Broad Institute Genome Sequencing Center for Infectious Disease"/>
            <person name="Wu L."/>
            <person name="Ma J."/>
        </authorList>
    </citation>
    <scope>NUCLEOTIDE SEQUENCE [LARGE SCALE GENOMIC DNA]</scope>
    <source>
        <strain evidence="4">JCM 15313</strain>
    </source>
</reference>
<gene>
    <name evidence="3" type="ORF">GCM10009799_41690</name>
</gene>
<organism evidence="3 4">
    <name type="scientific">Nocardiopsis rhodophaea</name>
    <dbReference type="NCBI Taxonomy" id="280238"/>
    <lineage>
        <taxon>Bacteria</taxon>
        <taxon>Bacillati</taxon>
        <taxon>Actinomycetota</taxon>
        <taxon>Actinomycetes</taxon>
        <taxon>Streptosporangiales</taxon>
        <taxon>Nocardiopsidaceae</taxon>
        <taxon>Nocardiopsis</taxon>
    </lineage>
</organism>
<dbReference type="RefSeq" id="WP_344108514.1">
    <property type="nucleotide sequence ID" value="NZ_BAAAPC010000020.1"/>
</dbReference>
<evidence type="ECO:0000313" key="4">
    <source>
        <dbReference type="Proteomes" id="UP001501585"/>
    </source>
</evidence>
<evidence type="ECO:0000256" key="1">
    <source>
        <dbReference type="SAM" id="MobiDB-lite"/>
    </source>
</evidence>
<accession>A0ABP5F0Q4</accession>
<dbReference type="Gene3D" id="3.40.50.720">
    <property type="entry name" value="NAD(P)-binding Rossmann-like Domain"/>
    <property type="match status" value="1"/>
</dbReference>
<evidence type="ECO:0000259" key="2">
    <source>
        <dbReference type="Pfam" id="PF13460"/>
    </source>
</evidence>